<dbReference type="SUPFAM" id="SSF140860">
    <property type="entry name" value="Pseudo ankyrin repeat-like"/>
    <property type="match status" value="1"/>
</dbReference>
<dbReference type="InterPro" id="IPR052050">
    <property type="entry name" value="SecEffector_AnkRepeat"/>
</dbReference>
<dbReference type="EMBL" id="CAADRA010005197">
    <property type="protein sequence ID" value="VFT86866.1"/>
    <property type="molecule type" value="Genomic_DNA"/>
</dbReference>
<dbReference type="Gene3D" id="1.10.10.2360">
    <property type="match status" value="2"/>
</dbReference>
<name>A0A485KPV0_9STRA</name>
<proteinExistence type="predicted"/>
<reference evidence="2 3" key="1">
    <citation type="submission" date="2019-03" db="EMBL/GenBank/DDBJ databases">
        <authorList>
            <person name="Gaulin E."/>
            <person name="Dumas B."/>
        </authorList>
    </citation>
    <scope>NUCLEOTIDE SEQUENCE [LARGE SCALE GENOMIC DNA]</scope>
    <source>
        <strain evidence="2">CBS 568.67</strain>
    </source>
</reference>
<dbReference type="InterPro" id="IPR002110">
    <property type="entry name" value="Ankyrin_rpt"/>
</dbReference>
<reference evidence="1" key="2">
    <citation type="submission" date="2019-06" db="EMBL/GenBank/DDBJ databases">
        <title>Genomics analysis of Aphanomyces spp. identifies a new class of oomycete effector associated with host adaptation.</title>
        <authorList>
            <person name="Gaulin E."/>
        </authorList>
    </citation>
    <scope>NUCLEOTIDE SEQUENCE</scope>
    <source>
        <strain evidence="1">CBS 578.67</strain>
    </source>
</reference>
<dbReference type="Gene3D" id="1.25.40.20">
    <property type="entry name" value="Ankyrin repeat-containing domain"/>
    <property type="match status" value="2"/>
</dbReference>
<dbReference type="PANTHER" id="PTHR46586:SF3">
    <property type="entry name" value="ANKYRIN REPEAT-CONTAINING PROTEIN"/>
    <property type="match status" value="1"/>
</dbReference>
<protein>
    <submittedName>
        <fullName evidence="2">Aste57867_9988 protein</fullName>
    </submittedName>
</protein>
<dbReference type="OrthoDB" id="87808at2759"/>
<dbReference type="Proteomes" id="UP000332933">
    <property type="component" value="Unassembled WGS sequence"/>
</dbReference>
<dbReference type="EMBL" id="VJMH01005176">
    <property type="protein sequence ID" value="KAF0699446.1"/>
    <property type="molecule type" value="Genomic_DNA"/>
</dbReference>
<dbReference type="Pfam" id="PF12796">
    <property type="entry name" value="Ank_2"/>
    <property type="match status" value="1"/>
</dbReference>
<organism evidence="2 3">
    <name type="scientific">Aphanomyces stellatus</name>
    <dbReference type="NCBI Taxonomy" id="120398"/>
    <lineage>
        <taxon>Eukaryota</taxon>
        <taxon>Sar</taxon>
        <taxon>Stramenopiles</taxon>
        <taxon>Oomycota</taxon>
        <taxon>Saprolegniomycetes</taxon>
        <taxon>Saprolegniales</taxon>
        <taxon>Verrucalvaceae</taxon>
        <taxon>Aphanomyces</taxon>
    </lineage>
</organism>
<sequence length="820" mass="91775">MQVLVQVVQTTELCAKITSFQEGWPQDLLPFTKLTKPRYFVREFEQDTLFDTTIAHNHSILSPWLATHGIVGLPRLFHSMKRMVDIVLLDAVAHGNMVILAYLHEMLDLLSFDDRLIDLAAHFGQLQTVQYLHRLGHPGCTKMAINEAAVYGHLSVIQWLCVFRDEGFSDAAFFGATRNGHMSVLDWLHKKDGGCVYRLRYDDNLRRLWVRWRLLSETVAKGHWNVLNWLRVHGPAGLLPLLDVVEGAAAGEHDKVMSLVTSDSQARRPFNAESLAFDTAVMCGNLSLAKRLSMTKTFRIDHAHIAIAAACGHLDMMQWWSATYGAALRPMNYESNVTFVRLFQGPHHAVVEWFLVSLPQNVVVSALCILESFQLTALLSQFPHLGPLFESWKAQSAAFASRVGDLAALARHDDAEMDMAMEAAASAGHLPLVKYLHQERHVMCAIGHGAMSGRLDVVQYLHASGGMDLSHYVRSCHVLGYTDILAYLATMAHAQGWSPLEALTHGFLADAKVLTPTCQDGRTCVSITWQRICALGNVRLMEFFLRHNRVDPSDVYEGQALTSMPILRYLLAAMPPEDVHALLMDTVIMGNFPSFRYVFDQFPTACTVAVMDKAASRGHFEMLKFLHQDPRCPGCTTAAMDNAARNGHLHIVQWLHQNRSEGCTATAMTAAAKRGNLKMVQWLAEHQSEGRYEDALACATDVRVQAYLRNLIHFGGPQGLAKAKAMASAAEPNPPYRTTIDTSDSWTLVSISAMQVYNDMSAEELRWHHYLNRPISNSDANGQLTFCTMENAIAMSNMPEKMAKSVEELRWEDYQKQAML</sequence>
<evidence type="ECO:0000313" key="2">
    <source>
        <dbReference type="EMBL" id="VFT86866.1"/>
    </source>
</evidence>
<dbReference type="SUPFAM" id="SSF48403">
    <property type="entry name" value="Ankyrin repeat"/>
    <property type="match status" value="2"/>
</dbReference>
<dbReference type="PANTHER" id="PTHR46586">
    <property type="entry name" value="ANKYRIN REPEAT-CONTAINING PROTEIN"/>
    <property type="match status" value="1"/>
</dbReference>
<evidence type="ECO:0000313" key="1">
    <source>
        <dbReference type="EMBL" id="KAF0699446.1"/>
    </source>
</evidence>
<dbReference type="InterPro" id="IPR036770">
    <property type="entry name" value="Ankyrin_rpt-contain_sf"/>
</dbReference>
<accession>A0A485KPV0</accession>
<dbReference type="AlphaFoldDB" id="A0A485KPV0"/>
<keyword evidence="3" id="KW-1185">Reference proteome</keyword>
<evidence type="ECO:0000313" key="3">
    <source>
        <dbReference type="Proteomes" id="UP000332933"/>
    </source>
</evidence>
<gene>
    <name evidence="2" type="primary">Aste57867_9988</name>
    <name evidence="1" type="ORF">As57867_009949</name>
    <name evidence="2" type="ORF">ASTE57867_9988</name>
</gene>